<dbReference type="OrthoDB" id="4063703at2759"/>
<evidence type="ECO:0000313" key="1">
    <source>
        <dbReference type="EMBL" id="GAV52705.1"/>
    </source>
</evidence>
<evidence type="ECO:0000313" key="2">
    <source>
        <dbReference type="Proteomes" id="UP000187013"/>
    </source>
</evidence>
<name>A0A1Q3AAG9_ZYGRO</name>
<dbReference type="Proteomes" id="UP000187013">
    <property type="component" value="Unassembled WGS sequence"/>
</dbReference>
<protein>
    <submittedName>
        <fullName evidence="1">Uncharacterized protein</fullName>
    </submittedName>
</protein>
<dbReference type="EMBL" id="BDGX01000033">
    <property type="protein sequence ID" value="GAV52705.1"/>
    <property type="molecule type" value="Genomic_DNA"/>
</dbReference>
<dbReference type="AlphaFoldDB" id="A0A1Q3AAG9"/>
<accession>A0A1Q3AAG9</accession>
<sequence length="240" mass="27767">MQLHMDRKRLDLYRDVRSENTGALRLSQLAYKSSSLLSTKKNLPLEAKNVNFTSLVGSRKTEHKAFKRKPLSSINQKSYVAASQDVNRIKPLGFILQNSKVSNLSQAIKGTTSRVKDFQDSYALRRRMRDENERCTPDANRKNNNLVNQLIRTLDDFNLMVKTSQQNQNYDILVDVRHAIWLSPFEIMVISDDVRVKKAMLHSHTPIPKFANSPSKLAICSKCCLTLYNDTNWYLKWKFL</sequence>
<reference evidence="1 2" key="1">
    <citation type="submission" date="2016-08" db="EMBL/GenBank/DDBJ databases">
        <title>Draft genome sequence of allopolyploid Zygosaccharomyces rouxii.</title>
        <authorList>
            <person name="Watanabe J."/>
            <person name="Uehara K."/>
            <person name="Mogi Y."/>
            <person name="Tsukioka Y."/>
        </authorList>
    </citation>
    <scope>NUCLEOTIDE SEQUENCE [LARGE SCALE GENOMIC DNA]</scope>
    <source>
        <strain evidence="1 2">NBRC 110957</strain>
    </source>
</reference>
<gene>
    <name evidence="1" type="ORF">ZYGR_0AG06960</name>
</gene>
<comment type="caution">
    <text evidence="1">The sequence shown here is derived from an EMBL/GenBank/DDBJ whole genome shotgun (WGS) entry which is preliminary data.</text>
</comment>
<proteinExistence type="predicted"/>
<organism evidence="1 2">
    <name type="scientific">Zygosaccharomyces rouxii</name>
    <dbReference type="NCBI Taxonomy" id="4956"/>
    <lineage>
        <taxon>Eukaryota</taxon>
        <taxon>Fungi</taxon>
        <taxon>Dikarya</taxon>
        <taxon>Ascomycota</taxon>
        <taxon>Saccharomycotina</taxon>
        <taxon>Saccharomycetes</taxon>
        <taxon>Saccharomycetales</taxon>
        <taxon>Saccharomycetaceae</taxon>
        <taxon>Zygosaccharomyces</taxon>
    </lineage>
</organism>